<dbReference type="SUPFAM" id="SSF48452">
    <property type="entry name" value="TPR-like"/>
    <property type="match status" value="1"/>
</dbReference>
<sequence>LQYALRITSVDEGNESDRVILLNALAIAYGKRGNFESAIKTLRTLIELKPNDATLQIQLIQMYRTNGQLEEALEGCESIQQAQSTTSVVIPPSQKSLLITLHCDLLIRMARTQSSTSKVLSLVNRFFELLQTQPENVPLGPALLKSVGDSMLLLASSFGEHIMTTKLIHFPQSWPLISTRDDALRIAVDA</sequence>
<feature type="repeat" description="TPR" evidence="1">
    <location>
        <begin position="19"/>
        <end position="52"/>
    </location>
</feature>
<dbReference type="InterPro" id="IPR019734">
    <property type="entry name" value="TPR_rpt"/>
</dbReference>
<dbReference type="SMART" id="SM00028">
    <property type="entry name" value="TPR"/>
    <property type="match status" value="2"/>
</dbReference>
<accession>A0A0M3JJA9</accession>
<protein>
    <submittedName>
        <fullName evidence="2">TPR_REGION domain-containing protein</fullName>
    </submittedName>
</protein>
<keyword evidence="1" id="KW-0802">TPR repeat</keyword>
<evidence type="ECO:0000313" key="2">
    <source>
        <dbReference type="WBParaSite" id="ASIM_0000772801-mRNA-1"/>
    </source>
</evidence>
<dbReference type="WBParaSite" id="ASIM_0000772801-mRNA-1">
    <property type="protein sequence ID" value="ASIM_0000772801-mRNA-1"/>
    <property type="gene ID" value="ASIM_0000772801"/>
</dbReference>
<dbReference type="InterPro" id="IPR011990">
    <property type="entry name" value="TPR-like_helical_dom_sf"/>
</dbReference>
<evidence type="ECO:0000256" key="1">
    <source>
        <dbReference type="PROSITE-ProRule" id="PRU00339"/>
    </source>
</evidence>
<proteinExistence type="predicted"/>
<reference evidence="2" key="1">
    <citation type="submission" date="2017-02" db="UniProtKB">
        <authorList>
            <consortium name="WormBaseParasite"/>
        </authorList>
    </citation>
    <scope>IDENTIFICATION</scope>
</reference>
<dbReference type="Gene3D" id="1.25.40.10">
    <property type="entry name" value="Tetratricopeptide repeat domain"/>
    <property type="match status" value="1"/>
</dbReference>
<name>A0A0M3JJA9_ANISI</name>
<dbReference type="AlphaFoldDB" id="A0A0M3JJA9"/>
<organism evidence="2">
    <name type="scientific">Anisakis simplex</name>
    <name type="common">Herring worm</name>
    <dbReference type="NCBI Taxonomy" id="6269"/>
    <lineage>
        <taxon>Eukaryota</taxon>
        <taxon>Metazoa</taxon>
        <taxon>Ecdysozoa</taxon>
        <taxon>Nematoda</taxon>
        <taxon>Chromadorea</taxon>
        <taxon>Rhabditida</taxon>
        <taxon>Spirurina</taxon>
        <taxon>Ascaridomorpha</taxon>
        <taxon>Ascaridoidea</taxon>
        <taxon>Anisakidae</taxon>
        <taxon>Anisakis</taxon>
        <taxon>Anisakis simplex complex</taxon>
    </lineage>
</organism>
<dbReference type="PROSITE" id="PS50005">
    <property type="entry name" value="TPR"/>
    <property type="match status" value="1"/>
</dbReference>